<feature type="active site" evidence="6">
    <location>
        <position position="101"/>
    </location>
</feature>
<comment type="subcellular location">
    <subcellularLocation>
        <location evidence="7">Membrane</location>
        <topology evidence="7">Single-pass type II membrane protein</topology>
    </subcellularLocation>
</comment>
<evidence type="ECO:0000256" key="3">
    <source>
        <dbReference type="ARBA" id="ARBA00013208"/>
    </source>
</evidence>
<evidence type="ECO:0000256" key="4">
    <source>
        <dbReference type="ARBA" id="ARBA00019232"/>
    </source>
</evidence>
<dbReference type="PROSITE" id="PS00760">
    <property type="entry name" value="SPASE_I_2"/>
    <property type="match status" value="1"/>
</dbReference>
<dbReference type="PRINTS" id="PR00727">
    <property type="entry name" value="LEADERPTASE"/>
</dbReference>
<evidence type="ECO:0000313" key="10">
    <source>
        <dbReference type="Proteomes" id="UP000245461"/>
    </source>
</evidence>
<dbReference type="InterPro" id="IPR019533">
    <property type="entry name" value="Peptidase_S26"/>
</dbReference>
<dbReference type="GO" id="GO:0006465">
    <property type="term" value="P:signal peptide processing"/>
    <property type="evidence" value="ECO:0007669"/>
    <property type="project" value="InterPro"/>
</dbReference>
<gene>
    <name evidence="9" type="primary">lepB</name>
    <name evidence="9" type="ORF">DKG74_13295</name>
</gene>
<comment type="similarity">
    <text evidence="2 7">Belongs to the peptidase S26 family.</text>
</comment>
<keyword evidence="7" id="KW-0645">Protease</keyword>
<dbReference type="Gene3D" id="2.10.109.10">
    <property type="entry name" value="Umud Fragment, subunit A"/>
    <property type="match status" value="1"/>
</dbReference>
<name>A0A317E7M7_9PROT</name>
<dbReference type="InterPro" id="IPR000223">
    <property type="entry name" value="Pept_S26A_signal_pept_1"/>
</dbReference>
<organism evidence="9 10">
    <name type="scientific">Zavarzinia aquatilis</name>
    <dbReference type="NCBI Taxonomy" id="2211142"/>
    <lineage>
        <taxon>Bacteria</taxon>
        <taxon>Pseudomonadati</taxon>
        <taxon>Pseudomonadota</taxon>
        <taxon>Alphaproteobacteria</taxon>
        <taxon>Rhodospirillales</taxon>
        <taxon>Zavarziniaceae</taxon>
        <taxon>Zavarzinia</taxon>
    </lineage>
</organism>
<evidence type="ECO:0000313" key="9">
    <source>
        <dbReference type="EMBL" id="PWR21403.1"/>
    </source>
</evidence>
<keyword evidence="7" id="KW-1133">Transmembrane helix</keyword>
<reference evidence="9 10" key="1">
    <citation type="submission" date="2018-05" db="EMBL/GenBank/DDBJ databases">
        <title>Zavarzinia sp. HR-AS.</title>
        <authorList>
            <person name="Lee Y."/>
            <person name="Jeon C.O."/>
        </authorList>
    </citation>
    <scope>NUCLEOTIDE SEQUENCE [LARGE SCALE GENOMIC DNA]</scope>
    <source>
        <strain evidence="9 10">HR-AS</strain>
    </source>
</reference>
<evidence type="ECO:0000256" key="7">
    <source>
        <dbReference type="RuleBase" id="RU362042"/>
    </source>
</evidence>
<dbReference type="PANTHER" id="PTHR43390:SF1">
    <property type="entry name" value="CHLOROPLAST PROCESSING PEPTIDASE"/>
    <property type="match status" value="1"/>
</dbReference>
<dbReference type="GO" id="GO:0009003">
    <property type="term" value="F:signal peptidase activity"/>
    <property type="evidence" value="ECO:0007669"/>
    <property type="project" value="UniProtKB-EC"/>
</dbReference>
<keyword evidence="7" id="KW-0812">Transmembrane</keyword>
<evidence type="ECO:0000259" key="8">
    <source>
        <dbReference type="Pfam" id="PF10502"/>
    </source>
</evidence>
<dbReference type="Pfam" id="PF10502">
    <property type="entry name" value="Peptidase_S26"/>
    <property type="match status" value="1"/>
</dbReference>
<evidence type="ECO:0000256" key="6">
    <source>
        <dbReference type="PIRSR" id="PIRSR600223-1"/>
    </source>
</evidence>
<proteinExistence type="inferred from homology"/>
<dbReference type="EMBL" id="QGLE01000007">
    <property type="protein sequence ID" value="PWR21403.1"/>
    <property type="molecule type" value="Genomic_DNA"/>
</dbReference>
<comment type="catalytic activity">
    <reaction evidence="1 7">
        <text>Cleavage of hydrophobic, N-terminal signal or leader sequences from secreted and periplasmic proteins.</text>
        <dbReference type="EC" id="3.4.21.89"/>
    </reaction>
</comment>
<protein>
    <recommendedName>
        <fullName evidence="4 7">Signal peptidase I</fullName>
        <ecNumber evidence="3 7">3.4.21.89</ecNumber>
    </recommendedName>
</protein>
<feature type="active site" evidence="6">
    <location>
        <position position="40"/>
    </location>
</feature>
<dbReference type="Proteomes" id="UP000245461">
    <property type="component" value="Unassembled WGS sequence"/>
</dbReference>
<dbReference type="NCBIfam" id="TIGR02227">
    <property type="entry name" value="sigpep_I_bact"/>
    <property type="match status" value="1"/>
</dbReference>
<dbReference type="OrthoDB" id="9815782at2"/>
<dbReference type="SUPFAM" id="SSF51306">
    <property type="entry name" value="LexA/Signal peptidase"/>
    <property type="match status" value="1"/>
</dbReference>
<dbReference type="EC" id="3.4.21.89" evidence="3 7"/>
<keyword evidence="5 7" id="KW-0378">Hydrolase</keyword>
<accession>A0A317E7M7</accession>
<dbReference type="GO" id="GO:0004252">
    <property type="term" value="F:serine-type endopeptidase activity"/>
    <property type="evidence" value="ECO:0007669"/>
    <property type="project" value="InterPro"/>
</dbReference>
<feature type="transmembrane region" description="Helical" evidence="7">
    <location>
        <begin position="12"/>
        <end position="31"/>
    </location>
</feature>
<sequence length="249" mass="27732">MKKAGRSSFVETVLTVVYAVLIAIVIRTVAFEPFNIPSGSMRPTLEIGDYLFVSKYSYGYSRYSLPLGLDLFEGRVLEQPVTRGDVVVFRKPGDTNIDYIKRIVGLPGDRIRMADGVLIINDVPVPRVRIEDYIDNMPNGGVRRIEQYRETLPNGVTYITFNEITGGSADNTGTYEVPPGHYFAMGDNRDDSSDSRIKPEYGGVGFVPAENLVGHAQIIFFSTDGSAGLFEPWKWFGAIRYGRLLQGVR</sequence>
<dbReference type="PANTHER" id="PTHR43390">
    <property type="entry name" value="SIGNAL PEPTIDASE I"/>
    <property type="match status" value="1"/>
</dbReference>
<evidence type="ECO:0000256" key="5">
    <source>
        <dbReference type="ARBA" id="ARBA00022801"/>
    </source>
</evidence>
<dbReference type="InterPro" id="IPR036286">
    <property type="entry name" value="LexA/Signal_pep-like_sf"/>
</dbReference>
<keyword evidence="7" id="KW-0472">Membrane</keyword>
<dbReference type="AlphaFoldDB" id="A0A317E7M7"/>
<dbReference type="CDD" id="cd06530">
    <property type="entry name" value="S26_SPase_I"/>
    <property type="match status" value="1"/>
</dbReference>
<dbReference type="InterPro" id="IPR019757">
    <property type="entry name" value="Pept_S26A_signal_pept_1_Lys-AS"/>
</dbReference>
<evidence type="ECO:0000256" key="2">
    <source>
        <dbReference type="ARBA" id="ARBA00009370"/>
    </source>
</evidence>
<dbReference type="GO" id="GO:0016020">
    <property type="term" value="C:membrane"/>
    <property type="evidence" value="ECO:0007669"/>
    <property type="project" value="UniProtKB-SubCell"/>
</dbReference>
<keyword evidence="10" id="KW-1185">Reference proteome</keyword>
<dbReference type="RefSeq" id="WP_109906574.1">
    <property type="nucleotide sequence ID" value="NZ_QGLE01000007.1"/>
</dbReference>
<evidence type="ECO:0000256" key="1">
    <source>
        <dbReference type="ARBA" id="ARBA00000677"/>
    </source>
</evidence>
<comment type="caution">
    <text evidence="9">The sequence shown here is derived from an EMBL/GenBank/DDBJ whole genome shotgun (WGS) entry which is preliminary data.</text>
</comment>
<feature type="domain" description="Peptidase S26" evidence="8">
    <location>
        <begin position="10"/>
        <end position="221"/>
    </location>
</feature>